<keyword evidence="3" id="KW-1185">Reference proteome</keyword>
<evidence type="ECO:0000256" key="1">
    <source>
        <dbReference type="SAM" id="Phobius"/>
    </source>
</evidence>
<proteinExistence type="predicted"/>
<feature type="transmembrane region" description="Helical" evidence="1">
    <location>
        <begin position="221"/>
        <end position="241"/>
    </location>
</feature>
<sequence>MEAWQFDKKRYIWLSLLVLVLCSNFLIYRSPLSIMVLPEEMGWVILGTLMDLAIVVPLLMAVIYKKNFSVKRFIIWMAGGLILARFIIPAKYFEPFAAISYIGIAIEGLLVLSELALLFMFLRYLPAIIRQVRMSDDSLLFSFPTAVEEKVRKHPIVHIVASEFLMFYYAFMSWKKRPPKGEKYFTLHKNSSIVAFQIMIIHAIIIETIGIHWWLHDQSKLLSILLLILNIYSIIFFLGDLQAVRLNPLKMTDNYLYLSLGLAKKMVLSLDDIESITIDQKQLEKKIDKKTTIEFIARDFETVHPNMILELKNPCRATLFLGFQKTYSKVALRLDHPDTFYKMLKEKASQAK</sequence>
<evidence type="ECO:0000313" key="3">
    <source>
        <dbReference type="Proteomes" id="UP001303701"/>
    </source>
</evidence>
<dbReference type="Proteomes" id="UP001303701">
    <property type="component" value="Chromosome"/>
</dbReference>
<accession>A0ABY9WFC6</accession>
<feature type="transmembrane region" description="Helical" evidence="1">
    <location>
        <begin position="99"/>
        <end position="125"/>
    </location>
</feature>
<keyword evidence="1" id="KW-0812">Transmembrane</keyword>
<organism evidence="2 3">
    <name type="scientific">Aeribacillus composti</name>
    <dbReference type="NCBI Taxonomy" id="1868734"/>
    <lineage>
        <taxon>Bacteria</taxon>
        <taxon>Bacillati</taxon>
        <taxon>Bacillota</taxon>
        <taxon>Bacilli</taxon>
        <taxon>Bacillales</taxon>
        <taxon>Bacillaceae</taxon>
        <taxon>Aeribacillus</taxon>
    </lineage>
</organism>
<feature type="transmembrane region" description="Helical" evidence="1">
    <location>
        <begin position="41"/>
        <end position="64"/>
    </location>
</feature>
<feature type="transmembrane region" description="Helical" evidence="1">
    <location>
        <begin position="12"/>
        <end position="29"/>
    </location>
</feature>
<dbReference type="EMBL" id="CP134501">
    <property type="protein sequence ID" value="WNF34743.1"/>
    <property type="molecule type" value="Genomic_DNA"/>
</dbReference>
<keyword evidence="1" id="KW-0472">Membrane</keyword>
<dbReference type="RefSeq" id="WP_311067271.1">
    <property type="nucleotide sequence ID" value="NZ_CP134501.1"/>
</dbReference>
<reference evidence="2 3" key="1">
    <citation type="submission" date="2023-09" db="EMBL/GenBank/DDBJ databases">
        <title>Different Types of Thermotolerant Ring-Cleaving Dioxygenases derived from Aeribacillus composti HB-1 applied for multiple aromatic hydrocarbons removal.</title>
        <authorList>
            <person name="Cao L."/>
            <person name="Li M."/>
            <person name="Ma T."/>
        </authorList>
    </citation>
    <scope>NUCLEOTIDE SEQUENCE [LARGE SCALE GENOMIC DNA]</scope>
    <source>
        <strain evidence="2 3">HB-1</strain>
    </source>
</reference>
<name>A0ABY9WFC6_9BACI</name>
<dbReference type="GeneID" id="301126082"/>
<evidence type="ECO:0000313" key="2">
    <source>
        <dbReference type="EMBL" id="WNF34743.1"/>
    </source>
</evidence>
<feature type="transmembrane region" description="Helical" evidence="1">
    <location>
        <begin position="193"/>
        <end position="215"/>
    </location>
</feature>
<feature type="transmembrane region" description="Helical" evidence="1">
    <location>
        <begin position="73"/>
        <end position="93"/>
    </location>
</feature>
<keyword evidence="1" id="KW-1133">Transmembrane helix</keyword>
<gene>
    <name evidence="2" type="ORF">RI196_08880</name>
</gene>
<protein>
    <submittedName>
        <fullName evidence="2">Beta-carotene 15,15'-monooxygenase</fullName>
    </submittedName>
</protein>